<evidence type="ECO:0000256" key="3">
    <source>
        <dbReference type="ARBA" id="ARBA00023239"/>
    </source>
</evidence>
<evidence type="ECO:0000256" key="1">
    <source>
        <dbReference type="ARBA" id="ARBA00009798"/>
    </source>
</evidence>
<dbReference type="CDD" id="cd00002">
    <property type="entry name" value="YbaK_deacylase"/>
    <property type="match status" value="1"/>
</dbReference>
<proteinExistence type="inferred from homology"/>
<dbReference type="PIRSF" id="PIRSF006181">
    <property type="entry name" value="EbsC_YbaK"/>
    <property type="match status" value="1"/>
</dbReference>
<dbReference type="GO" id="GO:0006412">
    <property type="term" value="P:translation"/>
    <property type="evidence" value="ECO:0007669"/>
    <property type="project" value="UniProtKB-KW"/>
</dbReference>
<protein>
    <recommendedName>
        <fullName evidence="4">Cys-tRNA(Pro)/Cys-tRNA(Cys) deacylase</fullName>
        <ecNumber evidence="4">4.2.-.-</ecNumber>
    </recommendedName>
</protein>
<gene>
    <name evidence="7" type="ORF">B7R54_13590</name>
</gene>
<dbReference type="RefSeq" id="WP_116415511.1">
    <property type="nucleotide sequence ID" value="NZ_NBWZ01000001.1"/>
</dbReference>
<dbReference type="PANTHER" id="PTHR30411:SF0">
    <property type="entry name" value="CYS-TRNA(PRO)_CYS-TRNA(CYS) DEACYLASE YBAK"/>
    <property type="match status" value="1"/>
</dbReference>
<dbReference type="InterPro" id="IPR036754">
    <property type="entry name" value="YbaK/aa-tRNA-synt-asso_dom_sf"/>
</dbReference>
<evidence type="ECO:0000259" key="6">
    <source>
        <dbReference type="Pfam" id="PF04073"/>
    </source>
</evidence>
<dbReference type="InterPro" id="IPR007214">
    <property type="entry name" value="YbaK/aa-tRNA-synth-assoc-dom"/>
</dbReference>
<comment type="caution">
    <text evidence="7">The sequence shown here is derived from an EMBL/GenBank/DDBJ whole genome shotgun (WGS) entry which is preliminary data.</text>
</comment>
<keyword evidence="3 4" id="KW-0456">Lyase</keyword>
<evidence type="ECO:0000256" key="2">
    <source>
        <dbReference type="ARBA" id="ARBA00022917"/>
    </source>
</evidence>
<evidence type="ECO:0000313" key="8">
    <source>
        <dbReference type="Proteomes" id="UP000256486"/>
    </source>
</evidence>
<dbReference type="AlphaFoldDB" id="A0A3E0VKW5"/>
<dbReference type="GO" id="GO:0016829">
    <property type="term" value="F:lyase activity"/>
    <property type="evidence" value="ECO:0007669"/>
    <property type="project" value="UniProtKB-KW"/>
</dbReference>
<dbReference type="SUPFAM" id="SSF55826">
    <property type="entry name" value="YbaK/ProRS associated domain"/>
    <property type="match status" value="1"/>
</dbReference>
<accession>A0A3E0VKW5</accession>
<dbReference type="EMBL" id="NBWZ01000001">
    <property type="protein sequence ID" value="RFA10128.1"/>
    <property type="molecule type" value="Genomic_DNA"/>
</dbReference>
<feature type="domain" description="YbaK/aminoacyl-tRNA synthetase-associated" evidence="6">
    <location>
        <begin position="50"/>
        <end position="161"/>
    </location>
</feature>
<dbReference type="GO" id="GO:0002161">
    <property type="term" value="F:aminoacyl-tRNA deacylase activity"/>
    <property type="evidence" value="ECO:0007669"/>
    <property type="project" value="InterPro"/>
</dbReference>
<sequence>MARSPRSSRATRAGSSDGPTTAATVALAAAGVPFTPHAYHHDAASTNFGAEAADALGIEPERVFKTLMVDTDQGLAVGIVSVSSQLDVKSLAGAVGAKRGTMAEPAVAERKSGYVVGGISPFGQKTPLPTVLDDLALLFDTIYVSGGRRGFDIEVSPDDLLAVTGGQLATIRRE</sequence>
<evidence type="ECO:0000256" key="5">
    <source>
        <dbReference type="SAM" id="MobiDB-lite"/>
    </source>
</evidence>
<evidence type="ECO:0000313" key="7">
    <source>
        <dbReference type="EMBL" id="RFA10128.1"/>
    </source>
</evidence>
<dbReference type="PANTHER" id="PTHR30411">
    <property type="entry name" value="CYTOPLASMIC PROTEIN"/>
    <property type="match status" value="1"/>
</dbReference>
<dbReference type="OrthoDB" id="9809296at2"/>
<keyword evidence="2 4" id="KW-0648">Protein biosynthesis</keyword>
<name>A0A3E0VKW5_9MICO</name>
<reference evidence="7 8" key="1">
    <citation type="submission" date="2017-04" db="EMBL/GenBank/DDBJ databases">
        <title>Comparative genome analysis of Subtercola boreus.</title>
        <authorList>
            <person name="Cho Y.-J."/>
            <person name="Cho A."/>
            <person name="Kim O.-S."/>
            <person name="Lee J.-I."/>
        </authorList>
    </citation>
    <scope>NUCLEOTIDE SEQUENCE [LARGE SCALE GENOMIC DNA]</scope>
    <source>
        <strain evidence="7 8">K300</strain>
    </source>
</reference>
<dbReference type="Proteomes" id="UP000256486">
    <property type="component" value="Unassembled WGS sequence"/>
</dbReference>
<dbReference type="Pfam" id="PF04073">
    <property type="entry name" value="tRNA_edit"/>
    <property type="match status" value="1"/>
</dbReference>
<evidence type="ECO:0000256" key="4">
    <source>
        <dbReference type="PIRNR" id="PIRNR006181"/>
    </source>
</evidence>
<dbReference type="EC" id="4.2.-.-" evidence="4"/>
<feature type="region of interest" description="Disordered" evidence="5">
    <location>
        <begin position="1"/>
        <end position="20"/>
    </location>
</feature>
<organism evidence="7 8">
    <name type="scientific">Subtercola boreus</name>
    <dbReference type="NCBI Taxonomy" id="120213"/>
    <lineage>
        <taxon>Bacteria</taxon>
        <taxon>Bacillati</taxon>
        <taxon>Actinomycetota</taxon>
        <taxon>Actinomycetes</taxon>
        <taxon>Micrococcales</taxon>
        <taxon>Microbacteriaceae</taxon>
        <taxon>Subtercola</taxon>
    </lineage>
</organism>
<dbReference type="NCBIfam" id="TIGR00011">
    <property type="entry name" value="YbaK_EbsC"/>
    <property type="match status" value="1"/>
</dbReference>
<keyword evidence="8" id="KW-1185">Reference proteome</keyword>
<comment type="similarity">
    <text evidence="1 4">Belongs to the prolyl-tRNA editing family. YbaK/EbsC subfamily.</text>
</comment>
<dbReference type="InterPro" id="IPR004369">
    <property type="entry name" value="Prolyl-tRNA_editing_YbaK/EbsC"/>
</dbReference>
<dbReference type="Gene3D" id="3.90.960.10">
    <property type="entry name" value="YbaK/aminoacyl-tRNA synthetase-associated domain"/>
    <property type="match status" value="1"/>
</dbReference>